<dbReference type="InterPro" id="IPR051611">
    <property type="entry name" value="ECF_transporter_component"/>
</dbReference>
<dbReference type="RefSeq" id="WP_163228972.1">
    <property type="nucleotide sequence ID" value="NZ_WHZW01000001.1"/>
</dbReference>
<evidence type="ECO:0000256" key="1">
    <source>
        <dbReference type="ARBA" id="ARBA00004141"/>
    </source>
</evidence>
<comment type="subcellular location">
    <subcellularLocation>
        <location evidence="1">Membrane</location>
        <topology evidence="1">Multi-pass membrane protein</topology>
    </subcellularLocation>
</comment>
<dbReference type="AlphaFoldDB" id="A0A6N9Z2Y8"/>
<comment type="caution">
    <text evidence="7">The sequence shown here is derived from an EMBL/GenBank/DDBJ whole genome shotgun (WGS) entry which is preliminary data.</text>
</comment>
<evidence type="ECO:0000313" key="8">
    <source>
        <dbReference type="Proteomes" id="UP000469194"/>
    </source>
</evidence>
<sequence length="246" mass="27556">MNSAIGKLYPSTKFCFILLVIIASIFTPGHWFQYAMFPLFAVLSLFSGTFVKYLKAYLSSILLIVVLIFAVQVFIVRYDDTTPIWAFIGFSQTGLTASLGITSRIAAICAAIMWFFQVTSTKDMVYAMERANFPKKMTFVIISTIQMVPQMSALSATILDAQRSRGIETEGSLMTRMKAFVPMLGPLVLSLIQQTEERALALQSRAFLFKARKTSLYQIDKRPVDTVIQIVCLAAFVAYVVWMVIA</sequence>
<feature type="transmembrane region" description="Helical" evidence="6">
    <location>
        <begin position="137"/>
        <end position="159"/>
    </location>
</feature>
<name>A0A6N9Z2Y8_9BIFI</name>
<organism evidence="7 8">
    <name type="scientific">Bifidobacterium aerophilum</name>
    <dbReference type="NCBI Taxonomy" id="1798155"/>
    <lineage>
        <taxon>Bacteria</taxon>
        <taxon>Bacillati</taxon>
        <taxon>Actinomycetota</taxon>
        <taxon>Actinomycetes</taxon>
        <taxon>Bifidobacteriales</taxon>
        <taxon>Bifidobacteriaceae</taxon>
        <taxon>Bifidobacterium</taxon>
    </lineage>
</organism>
<evidence type="ECO:0000256" key="2">
    <source>
        <dbReference type="ARBA" id="ARBA00022475"/>
    </source>
</evidence>
<dbReference type="Pfam" id="PF02361">
    <property type="entry name" value="CbiQ"/>
    <property type="match status" value="1"/>
</dbReference>
<keyword evidence="5 6" id="KW-0472">Membrane</keyword>
<dbReference type="Proteomes" id="UP000469194">
    <property type="component" value="Unassembled WGS sequence"/>
</dbReference>
<evidence type="ECO:0000256" key="3">
    <source>
        <dbReference type="ARBA" id="ARBA00022692"/>
    </source>
</evidence>
<evidence type="ECO:0000256" key="5">
    <source>
        <dbReference type="ARBA" id="ARBA00023136"/>
    </source>
</evidence>
<feature type="transmembrane region" description="Helical" evidence="6">
    <location>
        <begin position="61"/>
        <end position="78"/>
    </location>
</feature>
<dbReference type="EMBL" id="WHZW01000001">
    <property type="protein sequence ID" value="NEG88565.1"/>
    <property type="molecule type" value="Genomic_DNA"/>
</dbReference>
<keyword evidence="8" id="KW-1185">Reference proteome</keyword>
<feature type="transmembrane region" description="Helical" evidence="6">
    <location>
        <begin position="12"/>
        <end position="29"/>
    </location>
</feature>
<keyword evidence="2" id="KW-1003">Cell membrane</keyword>
<evidence type="ECO:0000256" key="6">
    <source>
        <dbReference type="SAM" id="Phobius"/>
    </source>
</evidence>
<feature type="transmembrane region" description="Helical" evidence="6">
    <location>
        <begin position="226"/>
        <end position="245"/>
    </location>
</feature>
<proteinExistence type="predicted"/>
<dbReference type="PANTHER" id="PTHR34857:SF2">
    <property type="entry name" value="SLL0384 PROTEIN"/>
    <property type="match status" value="1"/>
</dbReference>
<dbReference type="GO" id="GO:0005886">
    <property type="term" value="C:plasma membrane"/>
    <property type="evidence" value="ECO:0007669"/>
    <property type="project" value="UniProtKB-ARBA"/>
</dbReference>
<reference evidence="7 8" key="1">
    <citation type="submission" date="2019-10" db="EMBL/GenBank/DDBJ databases">
        <title>Bifidobacterium from non-human primates.</title>
        <authorList>
            <person name="Modesto M."/>
        </authorList>
    </citation>
    <scope>NUCLEOTIDE SEQUENCE [LARGE SCALE GENOMIC DNA]</scope>
    <source>
        <strain evidence="7 8">TRE17</strain>
    </source>
</reference>
<feature type="transmembrane region" description="Helical" evidence="6">
    <location>
        <begin position="84"/>
        <end position="116"/>
    </location>
</feature>
<dbReference type="PANTHER" id="PTHR34857">
    <property type="entry name" value="SLL0384 PROTEIN"/>
    <property type="match status" value="1"/>
</dbReference>
<accession>A0A6N9Z2Y8</accession>
<gene>
    <name evidence="7" type="ORF">GFD25_00800</name>
</gene>
<evidence type="ECO:0000313" key="7">
    <source>
        <dbReference type="EMBL" id="NEG88565.1"/>
    </source>
</evidence>
<protein>
    <submittedName>
        <fullName evidence="7">Energy-coupling factor transporter transmembrane protein EcfT</fullName>
    </submittedName>
</protein>
<evidence type="ECO:0000256" key="4">
    <source>
        <dbReference type="ARBA" id="ARBA00022989"/>
    </source>
</evidence>
<dbReference type="InterPro" id="IPR003339">
    <property type="entry name" value="ABC/ECF_trnsptr_transmembrane"/>
</dbReference>
<keyword evidence="4 6" id="KW-1133">Transmembrane helix</keyword>
<keyword evidence="3 6" id="KW-0812">Transmembrane</keyword>
<dbReference type="CDD" id="cd16914">
    <property type="entry name" value="EcfT"/>
    <property type="match status" value="1"/>
</dbReference>
<feature type="transmembrane region" description="Helical" evidence="6">
    <location>
        <begin position="35"/>
        <end position="54"/>
    </location>
</feature>